<dbReference type="EMBL" id="CAVMJV010000075">
    <property type="protein sequence ID" value="CAK5089039.1"/>
    <property type="molecule type" value="Genomic_DNA"/>
</dbReference>
<gene>
    <name evidence="1" type="ORF">MENTE1834_LOCUS36735</name>
</gene>
<reference evidence="1" key="1">
    <citation type="submission" date="2023-11" db="EMBL/GenBank/DDBJ databases">
        <authorList>
            <person name="Poullet M."/>
        </authorList>
    </citation>
    <scope>NUCLEOTIDE SEQUENCE</scope>
    <source>
        <strain evidence="1">E1834</strain>
    </source>
</reference>
<keyword evidence="2" id="KW-1185">Reference proteome</keyword>
<evidence type="ECO:0000313" key="2">
    <source>
        <dbReference type="Proteomes" id="UP001497535"/>
    </source>
</evidence>
<dbReference type="Proteomes" id="UP001497535">
    <property type="component" value="Unassembled WGS sequence"/>
</dbReference>
<comment type="caution">
    <text evidence="1">The sequence shown here is derived from an EMBL/GenBank/DDBJ whole genome shotgun (WGS) entry which is preliminary data.</text>
</comment>
<protein>
    <submittedName>
        <fullName evidence="1">Uncharacterized protein</fullName>
    </submittedName>
</protein>
<name>A0ACB1AE06_MELEN</name>
<accession>A0ACB1AE06</accession>
<sequence>MFAQMLIERKEGKKRYERVIRLSVCRNWTDDPRFSPMNYKDLSDLLHFVWLLENMGQLVNDRCCIQLWFTVELV</sequence>
<proteinExistence type="predicted"/>
<evidence type="ECO:0000313" key="1">
    <source>
        <dbReference type="EMBL" id="CAK5089039.1"/>
    </source>
</evidence>
<organism evidence="1 2">
    <name type="scientific">Meloidogyne enterolobii</name>
    <name type="common">Root-knot nematode worm</name>
    <name type="synonym">Meloidogyne mayaguensis</name>
    <dbReference type="NCBI Taxonomy" id="390850"/>
    <lineage>
        <taxon>Eukaryota</taxon>
        <taxon>Metazoa</taxon>
        <taxon>Ecdysozoa</taxon>
        <taxon>Nematoda</taxon>
        <taxon>Chromadorea</taxon>
        <taxon>Rhabditida</taxon>
        <taxon>Tylenchina</taxon>
        <taxon>Tylenchomorpha</taxon>
        <taxon>Tylenchoidea</taxon>
        <taxon>Meloidogynidae</taxon>
        <taxon>Meloidogyninae</taxon>
        <taxon>Meloidogyne</taxon>
    </lineage>
</organism>